<keyword evidence="3" id="KW-1185">Reference proteome</keyword>
<dbReference type="EMBL" id="CALTRL010005747">
    <property type="protein sequence ID" value="CAH7685827.1"/>
    <property type="molecule type" value="Genomic_DNA"/>
</dbReference>
<protein>
    <submittedName>
        <fullName evidence="2">Expressed protein</fullName>
    </submittedName>
</protein>
<feature type="signal peptide" evidence="1">
    <location>
        <begin position="1"/>
        <end position="23"/>
    </location>
</feature>
<comment type="caution">
    <text evidence="2">The sequence shown here is derived from an EMBL/GenBank/DDBJ whole genome shotgun (WGS) entry which is preliminary data.</text>
</comment>
<reference evidence="2" key="1">
    <citation type="submission" date="2022-06" db="EMBL/GenBank/DDBJ databases">
        <authorList>
            <consortium name="SYNGENTA / RWTH Aachen University"/>
        </authorList>
    </citation>
    <scope>NUCLEOTIDE SEQUENCE</scope>
</reference>
<sequence length="694" mass="77944">MAYASFISFLILFLTSNFFNSSAQLGVNNKDHAVLQRAHHISSKPRLQSAKFEPSYEVSLHYSQSDPSQGYRYVAVVDWYMRVPALVALDQPDIESVQCDWDGIRIKFDSEKGALKARRWQRPMVLVTELKNTMCSYHDQNEEQYHPILLESIAEDAEHGSREVVFDGYRTRWDIVAYDHKVQIGSLAVEEQLEYDKLKFSKHKRSFTAEPNSFTFSPSINFDPQRNLSINPSLPVPIAFGISDQTELSIDCENCYVDSKLKLTIETGSCILDVGLTRAAKIVKSINKAQNALKLSLNSAAKATIEALVSQFNILAEQLSNSLSVFYNCVARASATTNLNEKVKLRKELEQISQNVRLQSQALFTATQTQLYIQSDSELQSREKFLMLQQIKKVVTDTNEELEAAIEIGSRLYEDPSNPDFCLTNEGMKLGRRSNLSRRSRRRGTSINVVGYIKGNIDLKVSLLGKQEVSTGDLSLLSVSLLGIQIPGVLTIGPQVRMIVNSAIGIQGYAKLDFGADFEWSNLDANINGKGDTKNCNLESSNFRFNKHPTKFDFKPMEFYINNHFKAQIGFGIDFSLGKQELMVGLEGNLGFAHTLNLPRLYNPAGVVKTCPGGLNYEFNLTSQLNAFVTTPTFTAPFLQSLAGPLIIPLWQIDPIQIFQHCFQLPKTCYDILRTPQKSRTLTTCPRILSSINL</sequence>
<organism evidence="2 3">
    <name type="scientific">Phakopsora pachyrhizi</name>
    <name type="common">Asian soybean rust disease fungus</name>
    <dbReference type="NCBI Taxonomy" id="170000"/>
    <lineage>
        <taxon>Eukaryota</taxon>
        <taxon>Fungi</taxon>
        <taxon>Dikarya</taxon>
        <taxon>Basidiomycota</taxon>
        <taxon>Pucciniomycotina</taxon>
        <taxon>Pucciniomycetes</taxon>
        <taxon>Pucciniales</taxon>
        <taxon>Phakopsoraceae</taxon>
        <taxon>Phakopsora</taxon>
    </lineage>
</organism>
<keyword evidence="1" id="KW-0732">Signal</keyword>
<evidence type="ECO:0000313" key="2">
    <source>
        <dbReference type="EMBL" id="CAH7685827.1"/>
    </source>
</evidence>
<gene>
    <name evidence="2" type="ORF">PPACK8108_LOCUS20411</name>
</gene>
<feature type="chain" id="PRO_5043639538" evidence="1">
    <location>
        <begin position="24"/>
        <end position="694"/>
    </location>
</feature>
<evidence type="ECO:0000313" key="3">
    <source>
        <dbReference type="Proteomes" id="UP001153365"/>
    </source>
</evidence>
<proteinExistence type="predicted"/>
<evidence type="ECO:0000256" key="1">
    <source>
        <dbReference type="SAM" id="SignalP"/>
    </source>
</evidence>
<dbReference type="Proteomes" id="UP001153365">
    <property type="component" value="Unassembled WGS sequence"/>
</dbReference>
<accession>A0AAV0BEZ7</accession>
<dbReference type="AlphaFoldDB" id="A0AAV0BEZ7"/>
<name>A0AAV0BEZ7_PHAPC</name>